<keyword evidence="2" id="KW-1185">Reference proteome</keyword>
<dbReference type="Proteomes" id="UP000593875">
    <property type="component" value="Chromosome"/>
</dbReference>
<name>A0A7L9TZN3_9BURK</name>
<dbReference type="KEGG" id="mlir:LPB04_14165"/>
<evidence type="ECO:0000313" key="2">
    <source>
        <dbReference type="Proteomes" id="UP000593875"/>
    </source>
</evidence>
<dbReference type="AlphaFoldDB" id="A0A7L9TZN3"/>
<evidence type="ECO:0000313" key="1">
    <source>
        <dbReference type="EMBL" id="QOL48140.1"/>
    </source>
</evidence>
<organism evidence="1 2">
    <name type="scientific">Massilia litorea</name>
    <dbReference type="NCBI Taxonomy" id="2769491"/>
    <lineage>
        <taxon>Bacteria</taxon>
        <taxon>Pseudomonadati</taxon>
        <taxon>Pseudomonadota</taxon>
        <taxon>Betaproteobacteria</taxon>
        <taxon>Burkholderiales</taxon>
        <taxon>Oxalobacteraceae</taxon>
        <taxon>Telluria group</taxon>
        <taxon>Massilia</taxon>
    </lineage>
</organism>
<gene>
    <name evidence="1" type="ORF">LPB04_14165</name>
</gene>
<dbReference type="RefSeq" id="WP_193685186.1">
    <property type="nucleotide sequence ID" value="NZ_CP062941.1"/>
</dbReference>
<sequence>MAELLFTFATKLISIFTEKYLTLSLVENIDDRQITVGPTYDRPMLSRPSNLLPSIKPDGIIVRMKKLILMGLVSTLSLPVQAQVVMQAASAQLQPQIGRDANGYTTCGMRAVVLDMKPDVVEAYDFSLNLRLGMTAGAIKAGKLQTPGAKFKKGQFEQKVVLPGPTNFWIAKESEGKALIPTKIFAADSPGYILGLADFIGTLSAVTALLEGERMQFATRYKNQPYDTVVSFSGALSAEEAKPLMACLEGLINRMQEEAGK</sequence>
<reference evidence="1 2" key="1">
    <citation type="submission" date="2020-10" db="EMBL/GenBank/DDBJ databases">
        <title>Genome sequencing of Massilia sp. LPB0304.</title>
        <authorList>
            <person name="Kim J."/>
        </authorList>
    </citation>
    <scope>NUCLEOTIDE SEQUENCE [LARGE SCALE GENOMIC DNA]</scope>
    <source>
        <strain evidence="1 2">LPB0304</strain>
    </source>
</reference>
<accession>A0A7L9TZN3</accession>
<protein>
    <submittedName>
        <fullName evidence="1">Uncharacterized protein</fullName>
    </submittedName>
</protein>
<proteinExistence type="predicted"/>
<dbReference type="EMBL" id="CP062941">
    <property type="protein sequence ID" value="QOL48140.1"/>
    <property type="molecule type" value="Genomic_DNA"/>
</dbReference>